<protein>
    <submittedName>
        <fullName evidence="1">MnhB-related membrane protein</fullName>
    </submittedName>
</protein>
<reference evidence="1" key="1">
    <citation type="submission" date="2021-03" db="EMBL/GenBank/DDBJ databases">
        <title>Genomic Encyclopedia of Type Strains, Phase IV (KMG-IV): sequencing the most valuable type-strain genomes for metagenomic binning, comparative biology and taxonomic classification.</title>
        <authorList>
            <person name="Goeker M."/>
        </authorList>
    </citation>
    <scope>NUCLEOTIDE SEQUENCE</scope>
    <source>
        <strain evidence="1">DSM 18131</strain>
    </source>
</reference>
<comment type="caution">
    <text evidence="1">The sequence shown here is derived from an EMBL/GenBank/DDBJ whole genome shotgun (WGS) entry which is preliminary data.</text>
</comment>
<evidence type="ECO:0000313" key="2">
    <source>
        <dbReference type="Proteomes" id="UP000823773"/>
    </source>
</evidence>
<dbReference type="Proteomes" id="UP000823773">
    <property type="component" value="Unassembled WGS sequence"/>
</dbReference>
<gene>
    <name evidence="1" type="ORF">J2Z19_000032</name>
</gene>
<evidence type="ECO:0000313" key="1">
    <source>
        <dbReference type="EMBL" id="MBP1870335.1"/>
    </source>
</evidence>
<sequence>MIMLEMLILLVCGSILVSGVLAVMLNNLMAAMVSAGLASLFAAASYVLLAAPDVAMAEAAIGSGLATLIFLYAIRKTGGDVTDE</sequence>
<proteinExistence type="predicted"/>
<organism evidence="1 2">
    <name type="scientific">Ensifer adhaerens</name>
    <name type="common">Sinorhizobium morelense</name>
    <dbReference type="NCBI Taxonomy" id="106592"/>
    <lineage>
        <taxon>Bacteria</taxon>
        <taxon>Pseudomonadati</taxon>
        <taxon>Pseudomonadota</taxon>
        <taxon>Alphaproteobacteria</taxon>
        <taxon>Hyphomicrobiales</taxon>
        <taxon>Rhizobiaceae</taxon>
        <taxon>Sinorhizobium/Ensifer group</taxon>
        <taxon>Ensifer</taxon>
    </lineage>
</organism>
<keyword evidence="2" id="KW-1185">Reference proteome</keyword>
<accession>A0ACC5SNP1</accession>
<name>A0ACC5SNP1_ENSAD</name>
<dbReference type="EMBL" id="JAGGJR010000001">
    <property type="protein sequence ID" value="MBP1870335.1"/>
    <property type="molecule type" value="Genomic_DNA"/>
</dbReference>